<comment type="caution">
    <text evidence="1">The sequence shown here is derived from an EMBL/GenBank/DDBJ whole genome shotgun (WGS) entry which is preliminary data.</text>
</comment>
<dbReference type="EMBL" id="CAKJTG010000002">
    <property type="protein sequence ID" value="CAG9606642.1"/>
    <property type="molecule type" value="Genomic_DNA"/>
</dbReference>
<sequence>MSAIFFIFVEGGRVLLLKMQNLWRKCKKSELNVSWSEFFRKRRVGINDE</sequence>
<dbReference type="AlphaFoldDB" id="A0A9C7L974"/>
<accession>A0A9C7L974</accession>
<proteinExistence type="predicted"/>
<evidence type="ECO:0000313" key="2">
    <source>
        <dbReference type="Proteomes" id="UP000789845"/>
    </source>
</evidence>
<reference evidence="1" key="1">
    <citation type="submission" date="2021-10" db="EMBL/GenBank/DDBJ databases">
        <authorList>
            <person name="Criscuolo A."/>
        </authorList>
    </citation>
    <scope>NUCLEOTIDE SEQUENCE</scope>
    <source>
        <strain evidence="1">CIP111885</strain>
    </source>
</reference>
<protein>
    <submittedName>
        <fullName evidence="1">Uncharacterized protein</fullName>
    </submittedName>
</protein>
<name>A0A9C7L974_9BACI</name>
<gene>
    <name evidence="1" type="ORF">NEOCIP111885_00330</name>
</gene>
<dbReference type="Proteomes" id="UP000789845">
    <property type="component" value="Unassembled WGS sequence"/>
</dbReference>
<keyword evidence="2" id="KW-1185">Reference proteome</keyword>
<organism evidence="1 2">
    <name type="scientific">Pseudoneobacillus rhizosphaerae</name>
    <dbReference type="NCBI Taxonomy" id="2880968"/>
    <lineage>
        <taxon>Bacteria</taxon>
        <taxon>Bacillati</taxon>
        <taxon>Bacillota</taxon>
        <taxon>Bacilli</taxon>
        <taxon>Bacillales</taxon>
        <taxon>Bacillaceae</taxon>
        <taxon>Pseudoneobacillus</taxon>
    </lineage>
</organism>
<evidence type="ECO:0000313" key="1">
    <source>
        <dbReference type="EMBL" id="CAG9606642.1"/>
    </source>
</evidence>